<evidence type="ECO:0000256" key="1">
    <source>
        <dbReference type="SAM" id="MobiDB-lite"/>
    </source>
</evidence>
<dbReference type="EMBL" id="CASHTH010002850">
    <property type="protein sequence ID" value="CAI8036203.1"/>
    <property type="molecule type" value="Genomic_DNA"/>
</dbReference>
<accession>A0AA35WW95</accession>
<gene>
    <name evidence="2" type="ORF">GBAR_LOCUS20305</name>
</gene>
<proteinExistence type="predicted"/>
<evidence type="ECO:0000313" key="3">
    <source>
        <dbReference type="Proteomes" id="UP001174909"/>
    </source>
</evidence>
<comment type="caution">
    <text evidence="2">The sequence shown here is derived from an EMBL/GenBank/DDBJ whole genome shotgun (WGS) entry which is preliminary data.</text>
</comment>
<feature type="region of interest" description="Disordered" evidence="1">
    <location>
        <begin position="482"/>
        <end position="501"/>
    </location>
</feature>
<sequence>MPVVRVPVVHRFGIVSVSRAEQLLREGQRNNTDKHPATSRPVVKNTAPTKISQSFIEKYNKASDTERGKLDRTIQGTFLQAKYKTGLHKSQGGERGGSREQQQGDEGRVCDAWLELILLCQCYGPHQEDVLLVLALSLNHAPLSSIHIPSLLYMCGLCYQWLKSDVSVSHTTGQLRTGELLLLRILYLISLRLYYHQIAGTLKDVCTREDIRQLKFDLQGFESREWVYRNFPEALLHWKVALEVGQVVVERNTPVVVRDPTDPSTLSPLHPSPSKPSSSQNTSTVEGEEERGGGGREVGGEGREVFPVLRDSLEIWRAVRGGGRLEEAIGRLAASPAEFTIDNWMESLLGINILCLESQLSLPVLTLLHSLTTSPSTTSHPPPTSPPHHYHTSDMPLSTLHSSASLLRDTPTEGSQISIETSPIRDHHLQNPLPAKKGTRFILPGATDTKAGSTGGQMTPDSPDTMPGKHRRHVETLNVLGQQPGFKEPYPESLCSEPSGAGLEEASSLVLPTARPGVASQERADLMSDESLNLPGTTAGSHLDTHTQPNPQELGSGSTLENSSLSHL</sequence>
<feature type="compositionally biased region" description="Polar residues" evidence="1">
    <location>
        <begin position="412"/>
        <end position="421"/>
    </location>
</feature>
<dbReference type="Pfam" id="PF15877">
    <property type="entry name" value="TMEM232"/>
    <property type="match status" value="1"/>
</dbReference>
<feature type="compositionally biased region" description="Low complexity" evidence="1">
    <location>
        <begin position="275"/>
        <end position="285"/>
    </location>
</feature>
<dbReference type="AlphaFoldDB" id="A0AA35WW95"/>
<name>A0AA35WW95_GEOBA</name>
<reference evidence="2" key="1">
    <citation type="submission" date="2023-03" db="EMBL/GenBank/DDBJ databases">
        <authorList>
            <person name="Steffen K."/>
            <person name="Cardenas P."/>
        </authorList>
    </citation>
    <scope>NUCLEOTIDE SEQUENCE</scope>
</reference>
<dbReference type="InterPro" id="IPR031747">
    <property type="entry name" value="TMEM232"/>
</dbReference>
<dbReference type="PANTHER" id="PTHR28651:SF1">
    <property type="entry name" value="TRANSMEMBRANE PROTEIN 232"/>
    <property type="match status" value="1"/>
</dbReference>
<keyword evidence="3" id="KW-1185">Reference proteome</keyword>
<dbReference type="PANTHER" id="PTHR28651">
    <property type="entry name" value="TRANSMEMBRANE PROTEIN 232"/>
    <property type="match status" value="1"/>
</dbReference>
<protein>
    <submittedName>
        <fullName evidence="2">Transmembrane protein 232</fullName>
    </submittedName>
</protein>
<organism evidence="2 3">
    <name type="scientific">Geodia barretti</name>
    <name type="common">Barrett's horny sponge</name>
    <dbReference type="NCBI Taxonomy" id="519541"/>
    <lineage>
        <taxon>Eukaryota</taxon>
        <taxon>Metazoa</taxon>
        <taxon>Porifera</taxon>
        <taxon>Demospongiae</taxon>
        <taxon>Heteroscleromorpha</taxon>
        <taxon>Tetractinellida</taxon>
        <taxon>Astrophorina</taxon>
        <taxon>Geodiidae</taxon>
        <taxon>Geodia</taxon>
    </lineage>
</organism>
<keyword evidence="2" id="KW-0472">Membrane</keyword>
<feature type="compositionally biased region" description="Low complexity" evidence="1">
    <location>
        <begin position="257"/>
        <end position="269"/>
    </location>
</feature>
<evidence type="ECO:0000313" key="2">
    <source>
        <dbReference type="EMBL" id="CAI8036203.1"/>
    </source>
</evidence>
<feature type="region of interest" description="Disordered" evidence="1">
    <location>
        <begin position="408"/>
        <end position="469"/>
    </location>
</feature>
<keyword evidence="2" id="KW-0812">Transmembrane</keyword>
<feature type="region of interest" description="Disordered" evidence="1">
    <location>
        <begin position="257"/>
        <end position="303"/>
    </location>
</feature>
<feature type="region of interest" description="Disordered" evidence="1">
    <location>
        <begin position="531"/>
        <end position="568"/>
    </location>
</feature>
<feature type="region of interest" description="Disordered" evidence="1">
    <location>
        <begin position="372"/>
        <end position="396"/>
    </location>
</feature>
<feature type="compositionally biased region" description="Basic and acidic residues" evidence="1">
    <location>
        <begin position="290"/>
        <end position="303"/>
    </location>
</feature>
<feature type="compositionally biased region" description="Polar residues" evidence="1">
    <location>
        <begin position="450"/>
        <end position="462"/>
    </location>
</feature>
<dbReference type="Proteomes" id="UP001174909">
    <property type="component" value="Unassembled WGS sequence"/>
</dbReference>